<feature type="active site" evidence="2">
    <location>
        <position position="166"/>
    </location>
</feature>
<dbReference type="PANTHER" id="PTHR47966">
    <property type="entry name" value="BETA-SITE APP-CLEAVING ENZYME, ISOFORM A-RELATED"/>
    <property type="match status" value="1"/>
</dbReference>
<dbReference type="InterPro" id="IPR021109">
    <property type="entry name" value="Peptidase_aspartic_dom_sf"/>
</dbReference>
<dbReference type="PROSITE" id="PS00141">
    <property type="entry name" value="ASP_PROTEASE"/>
    <property type="match status" value="1"/>
</dbReference>
<accession>A0A5J4YM51</accession>
<feature type="region of interest" description="Disordered" evidence="4">
    <location>
        <begin position="473"/>
        <end position="493"/>
    </location>
</feature>
<dbReference type="InterPro" id="IPR001969">
    <property type="entry name" value="Aspartic_peptidase_AS"/>
</dbReference>
<dbReference type="Pfam" id="PF00026">
    <property type="entry name" value="Asp"/>
    <property type="match status" value="1"/>
</dbReference>
<dbReference type="Proteomes" id="UP000324585">
    <property type="component" value="Unassembled WGS sequence"/>
</dbReference>
<protein>
    <submittedName>
        <fullName evidence="6">Cathepsin E</fullName>
    </submittedName>
</protein>
<proteinExistence type="inferred from homology"/>
<dbReference type="GO" id="GO:0006508">
    <property type="term" value="P:proteolysis"/>
    <property type="evidence" value="ECO:0007669"/>
    <property type="project" value="UniProtKB-KW"/>
</dbReference>
<feature type="active site" evidence="2">
    <location>
        <position position="412"/>
    </location>
</feature>
<dbReference type="PROSITE" id="PS51767">
    <property type="entry name" value="PEPTIDASE_A1"/>
    <property type="match status" value="1"/>
</dbReference>
<dbReference type="SUPFAM" id="SSF50630">
    <property type="entry name" value="Acid proteases"/>
    <property type="match status" value="1"/>
</dbReference>
<dbReference type="InterPro" id="IPR033121">
    <property type="entry name" value="PEPTIDASE_A1"/>
</dbReference>
<reference evidence="7" key="1">
    <citation type="journal article" date="2019" name="Nat. Commun.">
        <title>Expansion of phycobilisome linker gene families in mesophilic red algae.</title>
        <authorList>
            <person name="Lee J."/>
            <person name="Kim D."/>
            <person name="Bhattacharya D."/>
            <person name="Yoon H.S."/>
        </authorList>
    </citation>
    <scope>NUCLEOTIDE SEQUENCE [LARGE SCALE GENOMIC DNA]</scope>
    <source>
        <strain evidence="7">CCMP 1328</strain>
    </source>
</reference>
<organism evidence="6 7">
    <name type="scientific">Porphyridium purpureum</name>
    <name type="common">Red alga</name>
    <name type="synonym">Porphyridium cruentum</name>
    <dbReference type="NCBI Taxonomy" id="35688"/>
    <lineage>
        <taxon>Eukaryota</taxon>
        <taxon>Rhodophyta</taxon>
        <taxon>Bangiophyceae</taxon>
        <taxon>Porphyridiales</taxon>
        <taxon>Porphyridiaceae</taxon>
        <taxon>Porphyridium</taxon>
    </lineage>
</organism>
<gene>
    <name evidence="6" type="ORF">FVE85_8068</name>
</gene>
<keyword evidence="3" id="KW-0064">Aspartyl protease</keyword>
<evidence type="ECO:0000256" key="1">
    <source>
        <dbReference type="ARBA" id="ARBA00007447"/>
    </source>
</evidence>
<dbReference type="InterPro" id="IPR034164">
    <property type="entry name" value="Pepsin-like_dom"/>
</dbReference>
<sequence>MSAAAHCLSQASPLASTCSLVACMRLVYFLVLLLALTGTLAGSVKVASDNAFLASEAPRELLQYGLEQVFQTPNRPQVERVAHSLRSGARIWPTGAPDTWRLFAPSGVPASDVEWTKMQQEHVKAHVNGSGSTVVLSGGISTVGYYAAVLEIGVQGRARAFRVQVDTGSSLLAVPSTLCRSCNESRVKYEPLHQVGLACSSSSVSRSDQNGPQSITLAPKEPVCLTQICDRLQCPVCGTAGECCATELHEDCAFFLRYGDGSRASGALVRDEIRFAGSPLESAVSAYFGAVTTDSDGFEHAGLEGILGLAFPPLACNPTCVTPLFDEMVRAGVVKHDRFTICLDRENGGGTLTLGEIDPRSIRSKIQWAPLMHSRAKHLLALGDLFYAVRLASTVRVARKKVRMNWRAAIVDSGTTLIVVSSPVFARLQEAIAKDACRNKVPGMCGDALKSWFQPGLCVVLPDTTIKRLLRSPPSRHRKRHRTVSSLSHPLIT</sequence>
<evidence type="ECO:0000259" key="5">
    <source>
        <dbReference type="PROSITE" id="PS51767"/>
    </source>
</evidence>
<dbReference type="GO" id="GO:0004190">
    <property type="term" value="F:aspartic-type endopeptidase activity"/>
    <property type="evidence" value="ECO:0007669"/>
    <property type="project" value="UniProtKB-KW"/>
</dbReference>
<dbReference type="OrthoDB" id="2747330at2759"/>
<comment type="similarity">
    <text evidence="1 3">Belongs to the peptidase A1 family.</text>
</comment>
<feature type="compositionally biased region" description="Polar residues" evidence="4">
    <location>
        <begin position="484"/>
        <end position="493"/>
    </location>
</feature>
<dbReference type="InterPro" id="IPR001461">
    <property type="entry name" value="Aspartic_peptidase_A1"/>
</dbReference>
<evidence type="ECO:0000313" key="7">
    <source>
        <dbReference type="Proteomes" id="UP000324585"/>
    </source>
</evidence>
<dbReference type="PRINTS" id="PR00792">
    <property type="entry name" value="PEPSIN"/>
</dbReference>
<feature type="compositionally biased region" description="Basic residues" evidence="4">
    <location>
        <begin position="473"/>
        <end position="483"/>
    </location>
</feature>
<name>A0A5J4YM51_PORPP</name>
<dbReference type="CDD" id="cd05471">
    <property type="entry name" value="pepsin_like"/>
    <property type="match status" value="1"/>
</dbReference>
<dbReference type="Gene3D" id="2.40.70.10">
    <property type="entry name" value="Acid Proteases"/>
    <property type="match status" value="1"/>
</dbReference>
<evidence type="ECO:0000313" key="6">
    <source>
        <dbReference type="EMBL" id="KAA8492561.1"/>
    </source>
</evidence>
<dbReference type="AlphaFoldDB" id="A0A5J4YM51"/>
<dbReference type="EMBL" id="VRMN01000009">
    <property type="protein sequence ID" value="KAA8492561.1"/>
    <property type="molecule type" value="Genomic_DNA"/>
</dbReference>
<comment type="caution">
    <text evidence="6">The sequence shown here is derived from an EMBL/GenBank/DDBJ whole genome shotgun (WGS) entry which is preliminary data.</text>
</comment>
<evidence type="ECO:0000256" key="2">
    <source>
        <dbReference type="PIRSR" id="PIRSR601461-1"/>
    </source>
</evidence>
<keyword evidence="3" id="KW-0645">Protease</keyword>
<keyword evidence="7" id="KW-1185">Reference proteome</keyword>
<evidence type="ECO:0000256" key="4">
    <source>
        <dbReference type="SAM" id="MobiDB-lite"/>
    </source>
</evidence>
<dbReference type="PANTHER" id="PTHR47966:SF51">
    <property type="entry name" value="BETA-SITE APP-CLEAVING ENZYME, ISOFORM A-RELATED"/>
    <property type="match status" value="1"/>
</dbReference>
<feature type="domain" description="Peptidase A1" evidence="5">
    <location>
        <begin position="146"/>
        <end position="493"/>
    </location>
</feature>
<keyword evidence="3" id="KW-0378">Hydrolase</keyword>
<evidence type="ECO:0000256" key="3">
    <source>
        <dbReference type="RuleBase" id="RU000454"/>
    </source>
</evidence>